<reference evidence="4 5" key="1">
    <citation type="submission" date="2018-08" db="EMBL/GenBank/DDBJ databases">
        <title>Streptomyces NEAU-D10 sp. nov., a novel Actinomycete isolated from soil.</title>
        <authorList>
            <person name="Jin L."/>
        </authorList>
    </citation>
    <scope>NUCLEOTIDE SEQUENCE [LARGE SCALE GENOMIC DNA]</scope>
    <source>
        <strain evidence="4 5">NEAU-D10</strain>
    </source>
</reference>
<dbReference type="CDD" id="cd16936">
    <property type="entry name" value="HATPase_RsbW-like"/>
    <property type="match status" value="1"/>
</dbReference>
<evidence type="ECO:0000313" key="4">
    <source>
        <dbReference type="EMBL" id="REK90744.1"/>
    </source>
</evidence>
<dbReference type="GO" id="GO:0004674">
    <property type="term" value="F:protein serine/threonine kinase activity"/>
    <property type="evidence" value="ECO:0007669"/>
    <property type="project" value="UniProtKB-KW"/>
</dbReference>
<dbReference type="SUPFAM" id="SSF55874">
    <property type="entry name" value="ATPase domain of HSP90 chaperone/DNA topoisomerase II/histidine kinase"/>
    <property type="match status" value="1"/>
</dbReference>
<evidence type="ECO:0000256" key="1">
    <source>
        <dbReference type="ARBA" id="ARBA00022527"/>
    </source>
</evidence>
<dbReference type="InterPro" id="IPR036890">
    <property type="entry name" value="HATPase_C_sf"/>
</dbReference>
<comment type="caution">
    <text evidence="4">The sequence shown here is derived from an EMBL/GenBank/DDBJ whole genome shotgun (WGS) entry which is preliminary data.</text>
</comment>
<feature type="compositionally biased region" description="Polar residues" evidence="2">
    <location>
        <begin position="50"/>
        <end position="61"/>
    </location>
</feature>
<dbReference type="Proteomes" id="UP000262477">
    <property type="component" value="Unassembled WGS sequence"/>
</dbReference>
<dbReference type="PANTHER" id="PTHR35526:SF3">
    <property type="entry name" value="ANTI-SIGMA-F FACTOR RSBW"/>
    <property type="match status" value="1"/>
</dbReference>
<dbReference type="Gene3D" id="3.30.565.10">
    <property type="entry name" value="Histidine kinase-like ATPase, C-terminal domain"/>
    <property type="match status" value="1"/>
</dbReference>
<sequence>MDVMTRVVVRTPQPSRVPHRSPRGLLTPPAAHGPGEKSEGGKMFPEPESSPGTARQPTAGSDLTPYGFSWSGPHARAPVWRPSPLPFQPPAAVDSARPHRIAMSTVIRTRCVALREGVLLPLCRLLGRLAATSAARVAQLARYLRRTRGKVVSLPLESHVRAVSQARRIIRTELARWGLPEHVEIAELLVSELVTNALQHAWGPLHLRMSHSPVDRTLRCDIADGCPAAPPADRPPARADEDHGRGLHLVDQLSTRWGARHTAAGKTVWFELRTPGSSARRRGALRRRL</sequence>
<dbReference type="InterPro" id="IPR050267">
    <property type="entry name" value="Anti-sigma-factor_SerPK"/>
</dbReference>
<dbReference type="Pfam" id="PF13581">
    <property type="entry name" value="HATPase_c_2"/>
    <property type="match status" value="1"/>
</dbReference>
<dbReference type="InterPro" id="IPR003594">
    <property type="entry name" value="HATPase_dom"/>
</dbReference>
<feature type="region of interest" description="Disordered" evidence="2">
    <location>
        <begin position="1"/>
        <end position="67"/>
    </location>
</feature>
<keyword evidence="5" id="KW-1185">Reference proteome</keyword>
<keyword evidence="1" id="KW-0723">Serine/threonine-protein kinase</keyword>
<protein>
    <recommendedName>
        <fullName evidence="3">Histidine kinase/HSP90-like ATPase domain-containing protein</fullName>
    </recommendedName>
</protein>
<gene>
    <name evidence="4" type="ORF">DY245_08350</name>
</gene>
<keyword evidence="1" id="KW-0808">Transferase</keyword>
<dbReference type="AlphaFoldDB" id="A0A371Q7Q7"/>
<dbReference type="PANTHER" id="PTHR35526">
    <property type="entry name" value="ANTI-SIGMA-F FACTOR RSBW-RELATED"/>
    <property type="match status" value="1"/>
</dbReference>
<keyword evidence="1" id="KW-0418">Kinase</keyword>
<dbReference type="EMBL" id="QUAC01000057">
    <property type="protein sequence ID" value="REK90744.1"/>
    <property type="molecule type" value="Genomic_DNA"/>
</dbReference>
<name>A0A371Q7Q7_STRIH</name>
<dbReference type="OrthoDB" id="3211521at2"/>
<proteinExistence type="predicted"/>
<evidence type="ECO:0000256" key="2">
    <source>
        <dbReference type="SAM" id="MobiDB-lite"/>
    </source>
</evidence>
<evidence type="ECO:0000313" key="5">
    <source>
        <dbReference type="Proteomes" id="UP000262477"/>
    </source>
</evidence>
<feature type="domain" description="Histidine kinase/HSP90-like ATPase" evidence="3">
    <location>
        <begin position="158"/>
        <end position="270"/>
    </location>
</feature>
<accession>A0A371Q7Q7</accession>
<organism evidence="4 5">
    <name type="scientific">Streptomyces inhibens</name>
    <dbReference type="NCBI Taxonomy" id="2293571"/>
    <lineage>
        <taxon>Bacteria</taxon>
        <taxon>Bacillati</taxon>
        <taxon>Actinomycetota</taxon>
        <taxon>Actinomycetes</taxon>
        <taxon>Kitasatosporales</taxon>
        <taxon>Streptomycetaceae</taxon>
        <taxon>Streptomyces</taxon>
    </lineage>
</organism>
<evidence type="ECO:0000259" key="3">
    <source>
        <dbReference type="Pfam" id="PF13581"/>
    </source>
</evidence>